<keyword evidence="6" id="KW-1185">Reference proteome</keyword>
<keyword evidence="2" id="KW-0479">Metal-binding</keyword>
<dbReference type="AlphaFoldDB" id="A0A1M6NNP2"/>
<evidence type="ECO:0000256" key="2">
    <source>
        <dbReference type="ARBA" id="ARBA00022723"/>
    </source>
</evidence>
<name>A0A1M6NNP2_9FIRM</name>
<dbReference type="Gene3D" id="3.40.50.1000">
    <property type="entry name" value="HAD superfamily/HAD-like"/>
    <property type="match status" value="1"/>
</dbReference>
<gene>
    <name evidence="5" type="ORF">SAMN02745123_00248</name>
</gene>
<protein>
    <submittedName>
        <fullName evidence="5">Hydroxymethylpyrimidine pyrophosphatase</fullName>
    </submittedName>
</protein>
<evidence type="ECO:0000313" key="5">
    <source>
        <dbReference type="EMBL" id="SHJ97377.1"/>
    </source>
</evidence>
<keyword evidence="1" id="KW-0949">S-adenosyl-L-methionine</keyword>
<dbReference type="STRING" id="1121421.SAMN02745123_00248"/>
<dbReference type="GO" id="GO:0046872">
    <property type="term" value="F:metal ion binding"/>
    <property type="evidence" value="ECO:0007669"/>
    <property type="project" value="UniProtKB-KW"/>
</dbReference>
<dbReference type="SUPFAM" id="SSF56784">
    <property type="entry name" value="HAD-like"/>
    <property type="match status" value="1"/>
</dbReference>
<organism evidence="5 6">
    <name type="scientific">Desulforamulus aeronauticus DSM 10349</name>
    <dbReference type="NCBI Taxonomy" id="1121421"/>
    <lineage>
        <taxon>Bacteria</taxon>
        <taxon>Bacillati</taxon>
        <taxon>Bacillota</taxon>
        <taxon>Clostridia</taxon>
        <taxon>Eubacteriales</taxon>
        <taxon>Peptococcaceae</taxon>
        <taxon>Desulforamulus</taxon>
    </lineage>
</organism>
<dbReference type="NCBIfam" id="NF038073">
    <property type="entry name" value="rSAM_STM4011"/>
    <property type="match status" value="1"/>
</dbReference>
<evidence type="ECO:0000256" key="4">
    <source>
        <dbReference type="ARBA" id="ARBA00023014"/>
    </source>
</evidence>
<evidence type="ECO:0000256" key="3">
    <source>
        <dbReference type="ARBA" id="ARBA00023004"/>
    </source>
</evidence>
<dbReference type="GO" id="GO:0051536">
    <property type="term" value="F:iron-sulfur cluster binding"/>
    <property type="evidence" value="ECO:0007669"/>
    <property type="project" value="UniProtKB-KW"/>
</dbReference>
<evidence type="ECO:0000256" key="1">
    <source>
        <dbReference type="ARBA" id="ARBA00022691"/>
    </source>
</evidence>
<dbReference type="InterPro" id="IPR023214">
    <property type="entry name" value="HAD_sf"/>
</dbReference>
<accession>A0A1M6NNP2</accession>
<dbReference type="InterPro" id="IPR047771">
    <property type="entry name" value="Radical_SAM_STM4011-like"/>
</dbReference>
<dbReference type="InterPro" id="IPR007197">
    <property type="entry name" value="rSAM"/>
</dbReference>
<dbReference type="InterPro" id="IPR058240">
    <property type="entry name" value="rSAM_sf"/>
</dbReference>
<dbReference type="GO" id="GO:0003824">
    <property type="term" value="F:catalytic activity"/>
    <property type="evidence" value="ECO:0007669"/>
    <property type="project" value="InterPro"/>
</dbReference>
<dbReference type="SFLD" id="SFLDS00029">
    <property type="entry name" value="Radical_SAM"/>
    <property type="match status" value="1"/>
</dbReference>
<dbReference type="EMBL" id="FRAR01000004">
    <property type="protein sequence ID" value="SHJ97377.1"/>
    <property type="molecule type" value="Genomic_DNA"/>
</dbReference>
<dbReference type="InterPro" id="IPR036412">
    <property type="entry name" value="HAD-like_sf"/>
</dbReference>
<dbReference type="InterPro" id="IPR013785">
    <property type="entry name" value="Aldolase_TIM"/>
</dbReference>
<dbReference type="Pfam" id="PF08282">
    <property type="entry name" value="Hydrolase_3"/>
    <property type="match status" value="1"/>
</dbReference>
<reference evidence="6" key="1">
    <citation type="submission" date="2016-11" db="EMBL/GenBank/DDBJ databases">
        <authorList>
            <person name="Varghese N."/>
            <person name="Submissions S."/>
        </authorList>
    </citation>
    <scope>NUCLEOTIDE SEQUENCE [LARGE SCALE GENOMIC DNA]</scope>
    <source>
        <strain evidence="6">DSM 10349</strain>
    </source>
</reference>
<dbReference type="Gene3D" id="3.20.20.70">
    <property type="entry name" value="Aldolase class I"/>
    <property type="match status" value="1"/>
</dbReference>
<keyword evidence="3" id="KW-0408">Iron</keyword>
<evidence type="ECO:0000313" key="6">
    <source>
        <dbReference type="Proteomes" id="UP000183997"/>
    </source>
</evidence>
<dbReference type="SUPFAM" id="SSF102114">
    <property type="entry name" value="Radical SAM enzymes"/>
    <property type="match status" value="1"/>
</dbReference>
<dbReference type="Proteomes" id="UP000183997">
    <property type="component" value="Unassembled WGS sequence"/>
</dbReference>
<proteinExistence type="predicted"/>
<keyword evidence="4" id="KW-0411">Iron-sulfur</keyword>
<sequence length="478" mass="54892">MTWYYRGAIDFCNYQCGYCPFAKGKVSPELLLQDERSLVRFVSAMQQREQEKKDVFLLPYGESLLYVHTMRALAKLAKLEQVRFAAIQTNLSLDLQQLARVFAEADAKLEKLLLWCSFHPSQTSLDSFLAQCRTLAAMRIPFSVGAVAVPENMGTISRLRQALSRATYLWLNAQDGRCQPYTREEIQDFTWIDPFFSLELSQPKADLQKCDGGRSSFFVEENGDIAPCNIARTRQGNLYAAKEYREATCRSRSCSCFLAYAQRKLDMMEDFFGDTGKLRLPKRHSQPIYSFDIDGTLLDFGAARVEPEIAQRLEKLAEKGLLFFNTARRYAGCHSQIKQLLPFFEGGIFNNGGDIRCFQKAFHHTWAMDKAYIDALPEPKFVAVEKGEPVRAMFKGFRPAIDAARYQIFTDEDSLYLVHKYAGKENALAFLSRLYRVEYDQILHIGDGQNDVMQKIPYRLVHDREQLLQLIDVLCQRT</sequence>
<dbReference type="CDD" id="cd01335">
    <property type="entry name" value="Radical_SAM"/>
    <property type="match status" value="1"/>
</dbReference>